<protein>
    <recommendedName>
        <fullName evidence="4">Phage holin family protein</fullName>
    </recommendedName>
</protein>
<evidence type="ECO:0000313" key="3">
    <source>
        <dbReference type="Proteomes" id="UP001160499"/>
    </source>
</evidence>
<comment type="caution">
    <text evidence="2">The sequence shown here is derived from an EMBL/GenBank/DDBJ whole genome shotgun (WGS) entry which is preliminary data.</text>
</comment>
<dbReference type="RefSeq" id="WP_280876765.1">
    <property type="nucleotide sequence ID" value="NZ_JARXVH010000004.1"/>
</dbReference>
<dbReference type="EMBL" id="JARXVH010000004">
    <property type="protein sequence ID" value="MDH6215803.1"/>
    <property type="molecule type" value="Genomic_DNA"/>
</dbReference>
<evidence type="ECO:0000256" key="1">
    <source>
        <dbReference type="SAM" id="Phobius"/>
    </source>
</evidence>
<keyword evidence="1" id="KW-0472">Membrane</keyword>
<keyword evidence="3" id="KW-1185">Reference proteome</keyword>
<proteinExistence type="predicted"/>
<feature type="transmembrane region" description="Helical" evidence="1">
    <location>
        <begin position="61"/>
        <end position="84"/>
    </location>
</feature>
<reference evidence="2 3" key="1">
    <citation type="submission" date="2023-04" db="EMBL/GenBank/DDBJ databases">
        <title>Forest soil microbial communities from Buena Vista Peninsula, Colon Province, Panama.</title>
        <authorList>
            <person name="Bouskill N."/>
        </authorList>
    </citation>
    <scope>NUCLEOTIDE SEQUENCE [LARGE SCALE GENOMIC DNA]</scope>
    <source>
        <strain evidence="2 3">GGS1</strain>
    </source>
</reference>
<gene>
    <name evidence="2" type="ORF">M2283_003107</name>
</gene>
<keyword evidence="1" id="KW-1133">Transmembrane helix</keyword>
<name>A0ABT6LHM1_9ACTN</name>
<dbReference type="Proteomes" id="UP001160499">
    <property type="component" value="Unassembled WGS sequence"/>
</dbReference>
<evidence type="ECO:0000313" key="2">
    <source>
        <dbReference type="EMBL" id="MDH6215803.1"/>
    </source>
</evidence>
<feature type="transmembrane region" description="Helical" evidence="1">
    <location>
        <begin position="96"/>
        <end position="121"/>
    </location>
</feature>
<keyword evidence="1" id="KW-0812">Transmembrane</keyword>
<sequence length="182" mass="18729">MADPGPSQDIDVVLFERVLDQALERVDGAVDRERLRARALDECAGIVAAAKANGSGGVQNLLVMLIPVLSAVVAVVCLIAGYGMRVFADRPYVGGGLITAALLAGAVAVGVAIGDLGWLLVAARSRPLEDGSEAGRGEAGESGEAWEAALLERGMVPFLLRCLEEARVGGRDGRAVPGSRAP</sequence>
<evidence type="ECO:0008006" key="4">
    <source>
        <dbReference type="Google" id="ProtNLM"/>
    </source>
</evidence>
<organism evidence="2 3">
    <name type="scientific">Streptomyces pseudovenezuelae</name>
    <dbReference type="NCBI Taxonomy" id="67350"/>
    <lineage>
        <taxon>Bacteria</taxon>
        <taxon>Bacillati</taxon>
        <taxon>Actinomycetota</taxon>
        <taxon>Actinomycetes</taxon>
        <taxon>Kitasatosporales</taxon>
        <taxon>Streptomycetaceae</taxon>
        <taxon>Streptomyces</taxon>
        <taxon>Streptomyces aurantiacus group</taxon>
    </lineage>
</organism>
<accession>A0ABT6LHM1</accession>